<protein>
    <submittedName>
        <fullName evidence="1">Uncharacterized protein</fullName>
    </submittedName>
</protein>
<evidence type="ECO:0000313" key="1">
    <source>
        <dbReference type="EMBL" id="KAK8063716.1"/>
    </source>
</evidence>
<keyword evidence="2" id="KW-1185">Reference proteome</keyword>
<name>A0ABR1UXP6_9PEZI</name>
<proteinExistence type="predicted"/>
<reference evidence="1 2" key="1">
    <citation type="submission" date="2023-01" db="EMBL/GenBank/DDBJ databases">
        <title>Analysis of 21 Apiospora genomes using comparative genomics revels a genus with tremendous synthesis potential of carbohydrate active enzymes and secondary metabolites.</title>
        <authorList>
            <person name="Sorensen T."/>
        </authorList>
    </citation>
    <scope>NUCLEOTIDE SEQUENCE [LARGE SCALE GENOMIC DNA]</scope>
    <source>
        <strain evidence="1 2">CBS 83171</strain>
    </source>
</reference>
<sequence>MSSAGSATAFSRPWIYRTVTLAFEQPGRQPTDREWDGFLDKKHTKQTPNSAKLHFTLVSSTGDGICVLFAYANTVYGLKQAAGLQQTEVVFVTGVGNGPVHLRSVNKAQPS</sequence>
<comment type="caution">
    <text evidence="1">The sequence shown here is derived from an EMBL/GenBank/DDBJ whole genome shotgun (WGS) entry which is preliminary data.</text>
</comment>
<gene>
    <name evidence="1" type="ORF">PG996_008368</name>
</gene>
<dbReference type="Proteomes" id="UP001446871">
    <property type="component" value="Unassembled WGS sequence"/>
</dbReference>
<organism evidence="1 2">
    <name type="scientific">Apiospora saccharicola</name>
    <dbReference type="NCBI Taxonomy" id="335842"/>
    <lineage>
        <taxon>Eukaryota</taxon>
        <taxon>Fungi</taxon>
        <taxon>Dikarya</taxon>
        <taxon>Ascomycota</taxon>
        <taxon>Pezizomycotina</taxon>
        <taxon>Sordariomycetes</taxon>
        <taxon>Xylariomycetidae</taxon>
        <taxon>Amphisphaeriales</taxon>
        <taxon>Apiosporaceae</taxon>
        <taxon>Apiospora</taxon>
    </lineage>
</organism>
<accession>A0ABR1UXP6</accession>
<dbReference type="EMBL" id="JAQQWM010000005">
    <property type="protein sequence ID" value="KAK8063716.1"/>
    <property type="molecule type" value="Genomic_DNA"/>
</dbReference>
<evidence type="ECO:0000313" key="2">
    <source>
        <dbReference type="Proteomes" id="UP001446871"/>
    </source>
</evidence>